<dbReference type="Pfam" id="PF01968">
    <property type="entry name" value="Hydantoinase_A"/>
    <property type="match status" value="1"/>
</dbReference>
<organism evidence="4 5">
    <name type="scientific">Spectribacter acetivorans</name>
    <dbReference type="NCBI Taxonomy" id="3075603"/>
    <lineage>
        <taxon>Bacteria</taxon>
        <taxon>Pseudomonadati</taxon>
        <taxon>Pseudomonadota</taxon>
        <taxon>Gammaproteobacteria</taxon>
        <taxon>Salinisphaerales</taxon>
        <taxon>Salinisphaeraceae</taxon>
        <taxon>Spectribacter</taxon>
    </lineage>
</organism>
<comment type="caution">
    <text evidence="4">The sequence shown here is derived from an EMBL/GenBank/DDBJ whole genome shotgun (WGS) entry which is preliminary data.</text>
</comment>
<accession>A0ABU3B4P7</accession>
<feature type="domain" description="Hydantoinase A/oxoprolinase" evidence="1">
    <location>
        <begin position="226"/>
        <end position="508"/>
    </location>
</feature>
<feature type="domain" description="Acetophenone carboxylase-like C-terminal" evidence="3">
    <location>
        <begin position="529"/>
        <end position="709"/>
    </location>
</feature>
<evidence type="ECO:0000313" key="4">
    <source>
        <dbReference type="EMBL" id="MDT0617424.1"/>
    </source>
</evidence>
<dbReference type="PANTHER" id="PTHR11365">
    <property type="entry name" value="5-OXOPROLINASE RELATED"/>
    <property type="match status" value="1"/>
</dbReference>
<name>A0ABU3B4P7_9GAMM</name>
<dbReference type="RefSeq" id="WP_311657191.1">
    <property type="nucleotide sequence ID" value="NZ_JAVRHY010000002.1"/>
</dbReference>
<dbReference type="InterPro" id="IPR002821">
    <property type="entry name" value="Hydantoinase_A"/>
</dbReference>
<dbReference type="InterPro" id="IPR049517">
    <property type="entry name" value="ACX-like_C"/>
</dbReference>
<reference evidence="4 5" key="1">
    <citation type="submission" date="2023-09" db="EMBL/GenBank/DDBJ databases">
        <authorList>
            <person name="Rey-Velasco X."/>
        </authorList>
    </citation>
    <scope>NUCLEOTIDE SEQUENCE [LARGE SCALE GENOMIC DNA]</scope>
    <source>
        <strain evidence="4 5">P385</strain>
    </source>
</reference>
<dbReference type="InterPro" id="IPR045079">
    <property type="entry name" value="Oxoprolinase-like"/>
</dbReference>
<evidence type="ECO:0000259" key="1">
    <source>
        <dbReference type="Pfam" id="PF01968"/>
    </source>
</evidence>
<dbReference type="Pfam" id="PF05378">
    <property type="entry name" value="Hydant_A_N"/>
    <property type="match status" value="1"/>
</dbReference>
<evidence type="ECO:0000313" key="5">
    <source>
        <dbReference type="Proteomes" id="UP001259982"/>
    </source>
</evidence>
<dbReference type="InterPro" id="IPR008040">
    <property type="entry name" value="Hydant_A_N"/>
</dbReference>
<feature type="domain" description="Hydantoinase/oxoprolinase N-terminal" evidence="2">
    <location>
        <begin position="13"/>
        <end position="200"/>
    </location>
</feature>
<dbReference type="Proteomes" id="UP001259982">
    <property type="component" value="Unassembled WGS sequence"/>
</dbReference>
<keyword evidence="5" id="KW-1185">Reference proteome</keyword>
<evidence type="ECO:0000259" key="3">
    <source>
        <dbReference type="Pfam" id="PF19278"/>
    </source>
</evidence>
<proteinExistence type="predicted"/>
<sequence length="716" mass="78540">MSDRTTARPMQSIDIDVGGTFTDLVLNLDGETTIAKCPTTPHDLSVGFQDAIEAVAEKTGTTMPELLPRIDVVRYSTTVALNRLIERKGPRVGLVTTEGFEDTILIGRGAQWLDGRRVSEIRNIPAQRKPMPLITRDMTVGVRERVDSTGRIVRPLDEEDVRRKLRTLMDRGARAIVISLMWSFVNPDHERRVREIIREEYKEYQLGFVPVVLSSAVVPKIGEYERTMTSVLDAYLQRDMQAEISATWDKIRDQGYRGSFLMIHNSGGCGEIFKTSASRTFNGGPVAGLIGSAHFARQLGYKNVIAGDVGGTSFDVALVVESGVRNYDFKPVIDTWMVNMTMMQTLSIGAGGGSIAAVDPVTKRLTVGPRSAGSMPGPVCYNQGGTEPTVTDADVVLGYMNPGNYFGGKMKLSVRKAERAIRDRIAEPLGISVLEAAAQIRRIIDESMASAIKREVHMRGFRPDDFVLFAFGGAGPTHVSGFKADVPRAVVFPSAPVFCAVGSSIMDFVHMYEQSRRMVFMEPKTEAFVADREQFNRTVEALMEKARGELMAEGLPVSEAIFSLELDMLYGGQVQVKRFSSPKVRLDSEDDARAVYEAFEAEISDAYSPLVVNRPGGAFLDNFVLRVTVPTHKPSLVEREMGGADPSAAASGSREAFWPETGESVDTPVYTFEKLQPGNVIDGPVIIEAEFTTIVVPPGQRFSIDKHGLGVMEARA</sequence>
<dbReference type="PANTHER" id="PTHR11365:SF23">
    <property type="entry name" value="HYPOTHETICAL 5-OXOPROLINASE (EUROFUNG)-RELATED"/>
    <property type="match status" value="1"/>
</dbReference>
<protein>
    <submittedName>
        <fullName evidence="4">Hydantoinase/oxoprolinase family protein</fullName>
    </submittedName>
</protein>
<dbReference type="Pfam" id="PF19278">
    <property type="entry name" value="Hydant_A_C"/>
    <property type="match status" value="1"/>
</dbReference>
<gene>
    <name evidence="4" type="ORF">RM531_02980</name>
</gene>
<evidence type="ECO:0000259" key="2">
    <source>
        <dbReference type="Pfam" id="PF05378"/>
    </source>
</evidence>
<dbReference type="EMBL" id="JAVRHY010000002">
    <property type="protein sequence ID" value="MDT0617424.1"/>
    <property type="molecule type" value="Genomic_DNA"/>
</dbReference>